<dbReference type="Proteomes" id="UP001174205">
    <property type="component" value="Unassembled WGS sequence"/>
</dbReference>
<proteinExistence type="predicted"/>
<dbReference type="EMBL" id="JAROCD010000015">
    <property type="protein sequence ID" value="MDN4604699.1"/>
    <property type="molecule type" value="Genomic_DNA"/>
</dbReference>
<evidence type="ECO:0000313" key="2">
    <source>
        <dbReference type="Proteomes" id="UP001174205"/>
    </source>
</evidence>
<comment type="caution">
    <text evidence="1">The sequence shown here is derived from an EMBL/GenBank/DDBJ whole genome shotgun (WGS) entry which is preliminary data.</text>
</comment>
<name>A0ABT8JI00_9BACL</name>
<accession>A0ABT8JI00</accession>
<protein>
    <submittedName>
        <fullName evidence="1">Uncharacterized protein</fullName>
    </submittedName>
</protein>
<reference evidence="1" key="1">
    <citation type="submission" date="2023-03" db="EMBL/GenBank/DDBJ databases">
        <title>MT1 and MT2 Draft Genomes of Novel Species.</title>
        <authorList>
            <person name="Venkateswaran K."/>
        </authorList>
    </citation>
    <scope>NUCLEOTIDE SEQUENCE</scope>
    <source>
        <strain evidence="1">F6_3S_P_1C</strain>
    </source>
</reference>
<gene>
    <name evidence="1" type="ORF">P5G61_25960</name>
</gene>
<organism evidence="1 2">
    <name type="scientific">Paenibacillus vandeheii</name>
    <dbReference type="NCBI Taxonomy" id="3035917"/>
    <lineage>
        <taxon>Bacteria</taxon>
        <taxon>Bacillati</taxon>
        <taxon>Bacillota</taxon>
        <taxon>Bacilli</taxon>
        <taxon>Bacillales</taxon>
        <taxon>Paenibacillaceae</taxon>
        <taxon>Paenibacillus</taxon>
    </lineage>
</organism>
<sequence>MTITENKSSMNMPRLFSIAIAESSISINNVPMINDMHLPLCRPYEAKETMNWVYNCVCAS</sequence>
<evidence type="ECO:0000313" key="1">
    <source>
        <dbReference type="EMBL" id="MDN4604699.1"/>
    </source>
</evidence>
<keyword evidence="2" id="KW-1185">Reference proteome</keyword>